<reference evidence="1" key="3">
    <citation type="submission" date="2025-09" db="UniProtKB">
        <authorList>
            <consortium name="Ensembl"/>
        </authorList>
    </citation>
    <scope>IDENTIFICATION</scope>
</reference>
<accession>H2YFV3</accession>
<dbReference type="Proteomes" id="UP000007875">
    <property type="component" value="Unassembled WGS sequence"/>
</dbReference>
<dbReference type="HOGENOM" id="CLU_2644289_0_0_1"/>
<dbReference type="AlphaFoldDB" id="H2YFV3"/>
<keyword evidence="2" id="KW-1185">Reference proteome</keyword>
<sequence>KSWQSSFYSLRSLRSLRPLCGALVVERTAELLTLEEEEITEELPTPTEVTFVAAIMKPFSIMRTKMTSKVVHQQSQS</sequence>
<dbReference type="InParanoid" id="H2YFV3"/>
<proteinExistence type="predicted"/>
<reference evidence="1" key="2">
    <citation type="submission" date="2025-08" db="UniProtKB">
        <authorList>
            <consortium name="Ensembl"/>
        </authorList>
    </citation>
    <scope>IDENTIFICATION</scope>
</reference>
<organism evidence="1 2">
    <name type="scientific">Ciona savignyi</name>
    <name type="common">Pacific transparent sea squirt</name>
    <dbReference type="NCBI Taxonomy" id="51511"/>
    <lineage>
        <taxon>Eukaryota</taxon>
        <taxon>Metazoa</taxon>
        <taxon>Chordata</taxon>
        <taxon>Tunicata</taxon>
        <taxon>Ascidiacea</taxon>
        <taxon>Phlebobranchia</taxon>
        <taxon>Cionidae</taxon>
        <taxon>Ciona</taxon>
    </lineage>
</organism>
<evidence type="ECO:0000313" key="1">
    <source>
        <dbReference type="Ensembl" id="ENSCSAVP00000004201.1"/>
    </source>
</evidence>
<protein>
    <submittedName>
        <fullName evidence="1">Uncharacterized protein</fullName>
    </submittedName>
</protein>
<dbReference type="Ensembl" id="ENSCSAVT00000004264.1">
    <property type="protein sequence ID" value="ENSCSAVP00000004201.1"/>
    <property type="gene ID" value="ENSCSAVG00000002477.1"/>
</dbReference>
<evidence type="ECO:0000313" key="2">
    <source>
        <dbReference type="Proteomes" id="UP000007875"/>
    </source>
</evidence>
<name>H2YFV3_CIOSA</name>
<reference evidence="2" key="1">
    <citation type="submission" date="2003-08" db="EMBL/GenBank/DDBJ databases">
        <authorList>
            <person name="Birren B."/>
            <person name="Nusbaum C."/>
            <person name="Abebe A."/>
            <person name="Abouelleil A."/>
            <person name="Adekoya E."/>
            <person name="Ait-zahra M."/>
            <person name="Allen N."/>
            <person name="Allen T."/>
            <person name="An P."/>
            <person name="Anderson M."/>
            <person name="Anderson S."/>
            <person name="Arachchi H."/>
            <person name="Armbruster J."/>
            <person name="Bachantsang P."/>
            <person name="Baldwin J."/>
            <person name="Barry A."/>
            <person name="Bayul T."/>
            <person name="Blitshsteyn B."/>
            <person name="Bloom T."/>
            <person name="Blye J."/>
            <person name="Boguslavskiy L."/>
            <person name="Borowsky M."/>
            <person name="Boukhgalter B."/>
            <person name="Brunache A."/>
            <person name="Butler J."/>
            <person name="Calixte N."/>
            <person name="Calvo S."/>
            <person name="Camarata J."/>
            <person name="Campo K."/>
            <person name="Chang J."/>
            <person name="Cheshatsang Y."/>
            <person name="Citroen M."/>
            <person name="Collymore A."/>
            <person name="Considine T."/>
            <person name="Cook A."/>
            <person name="Cooke P."/>
            <person name="Corum B."/>
            <person name="Cuomo C."/>
            <person name="David R."/>
            <person name="Dawoe T."/>
            <person name="Degray S."/>
            <person name="Dodge S."/>
            <person name="Dooley K."/>
            <person name="Dorje P."/>
            <person name="Dorjee K."/>
            <person name="Dorris L."/>
            <person name="Duffey N."/>
            <person name="Dupes A."/>
            <person name="Elkins T."/>
            <person name="Engels R."/>
            <person name="Erickson J."/>
            <person name="Farina A."/>
            <person name="Faro S."/>
            <person name="Ferreira P."/>
            <person name="Fischer H."/>
            <person name="Fitzgerald M."/>
            <person name="Foley K."/>
            <person name="Gage D."/>
            <person name="Galagan J."/>
            <person name="Gearin G."/>
            <person name="Gnerre S."/>
            <person name="Gnirke A."/>
            <person name="Goyette A."/>
            <person name="Graham J."/>
            <person name="Grandbois E."/>
            <person name="Gyaltsen K."/>
            <person name="Hafez N."/>
            <person name="Hagopian D."/>
            <person name="Hagos B."/>
            <person name="Hall J."/>
            <person name="Hatcher B."/>
            <person name="Heller A."/>
            <person name="Higgins H."/>
            <person name="Honan T."/>
            <person name="Horn A."/>
            <person name="Houde N."/>
            <person name="Hughes L."/>
            <person name="Hulme W."/>
            <person name="Husby E."/>
            <person name="Iliev I."/>
            <person name="Jaffe D."/>
            <person name="Jones C."/>
            <person name="Kamal M."/>
            <person name="Kamat A."/>
            <person name="Kamvysselis M."/>
            <person name="Karlsson E."/>
            <person name="Kells C."/>
            <person name="Kieu A."/>
            <person name="Kisner P."/>
            <person name="Kodira C."/>
            <person name="Kulbokas E."/>
            <person name="Labutti K."/>
            <person name="Lama D."/>
            <person name="Landers T."/>
            <person name="Leger J."/>
            <person name="Levine S."/>
            <person name="Lewis D."/>
            <person name="Lewis T."/>
            <person name="Lindblad-toh K."/>
            <person name="Liu X."/>
            <person name="Lokyitsang T."/>
            <person name="Lokyitsang Y."/>
            <person name="Lucien O."/>
            <person name="Lui A."/>
            <person name="Ma L.J."/>
            <person name="Mabbitt R."/>
            <person name="Macdonald J."/>
            <person name="Maclean C."/>
            <person name="Major J."/>
            <person name="Manning J."/>
            <person name="Marabella R."/>
            <person name="Maru K."/>
            <person name="Matthews C."/>
            <person name="Mauceli E."/>
            <person name="Mccarthy M."/>
            <person name="Mcdonough S."/>
            <person name="Mcghee T."/>
            <person name="Meldrim J."/>
            <person name="Meneus L."/>
            <person name="Mesirov J."/>
            <person name="Mihalev A."/>
            <person name="Mihova T."/>
            <person name="Mikkelsen T."/>
            <person name="Mlenga V."/>
            <person name="Moru K."/>
            <person name="Mozes J."/>
            <person name="Mulrain L."/>
            <person name="Munson G."/>
            <person name="Naylor J."/>
            <person name="Newes C."/>
            <person name="Nguyen C."/>
            <person name="Nguyen N."/>
            <person name="Nguyen T."/>
            <person name="Nicol R."/>
            <person name="Nielsen C."/>
            <person name="Nizzari M."/>
            <person name="Norbu C."/>
            <person name="Norbu N."/>
            <person name="O'donnell P."/>
            <person name="Okoawo O."/>
            <person name="O'leary S."/>
            <person name="Omotosho B."/>
            <person name="O'neill K."/>
            <person name="Osman S."/>
            <person name="Parker S."/>
            <person name="Perrin D."/>
            <person name="Phunkhang P."/>
            <person name="Piqani B."/>
            <person name="Purcell S."/>
            <person name="Rachupka T."/>
            <person name="Ramasamy U."/>
            <person name="Rameau R."/>
            <person name="Ray V."/>
            <person name="Raymond C."/>
            <person name="Retta R."/>
            <person name="Richardson S."/>
            <person name="Rise C."/>
            <person name="Rodriguez J."/>
            <person name="Rogers J."/>
            <person name="Rogov P."/>
            <person name="Rutman M."/>
            <person name="Schupbach R."/>
            <person name="Seaman C."/>
            <person name="Settipalli S."/>
            <person name="Sharpe T."/>
            <person name="Sheridan J."/>
            <person name="Sherpa N."/>
            <person name="Shi J."/>
            <person name="Smirnov S."/>
            <person name="Smith C."/>
            <person name="Sougnez C."/>
            <person name="Spencer B."/>
            <person name="Stalker J."/>
            <person name="Stange-thomann N."/>
            <person name="Stavropoulos S."/>
            <person name="Stetson K."/>
            <person name="Stone C."/>
            <person name="Stone S."/>
            <person name="Stubbs M."/>
            <person name="Talamas J."/>
            <person name="Tchuinga P."/>
            <person name="Tenzing P."/>
            <person name="Tesfaye S."/>
            <person name="Theodore J."/>
            <person name="Thoulutsang Y."/>
            <person name="Topham K."/>
            <person name="Towey S."/>
            <person name="Tsamla T."/>
            <person name="Tsomo N."/>
            <person name="Vallee D."/>
            <person name="Vassiliev H."/>
            <person name="Venkataraman V."/>
            <person name="Vinson J."/>
            <person name="Vo A."/>
            <person name="Wade C."/>
            <person name="Wang S."/>
            <person name="Wangchuk T."/>
            <person name="Wangdi T."/>
            <person name="Whittaker C."/>
            <person name="Wilkinson J."/>
            <person name="Wu Y."/>
            <person name="Wyman D."/>
            <person name="Yadav S."/>
            <person name="Yang S."/>
            <person name="Yang X."/>
            <person name="Yeager S."/>
            <person name="Yee E."/>
            <person name="Young G."/>
            <person name="Zainoun J."/>
            <person name="Zembeck L."/>
            <person name="Zimmer A."/>
            <person name="Zody M."/>
            <person name="Lander E."/>
        </authorList>
    </citation>
    <scope>NUCLEOTIDE SEQUENCE [LARGE SCALE GENOMIC DNA]</scope>
</reference>